<evidence type="ECO:0000313" key="4">
    <source>
        <dbReference type="EMBL" id="EKE84237.1"/>
    </source>
</evidence>
<dbReference type="NCBIfam" id="NF041940">
    <property type="entry name" value="choice_anch_X"/>
    <property type="match status" value="1"/>
</dbReference>
<feature type="signal peptide" evidence="3">
    <location>
        <begin position="1"/>
        <end position="29"/>
    </location>
</feature>
<evidence type="ECO:0000313" key="5">
    <source>
        <dbReference type="Proteomes" id="UP000014115"/>
    </source>
</evidence>
<dbReference type="eggNOG" id="COG2304">
    <property type="taxonomic scope" value="Bacteria"/>
</dbReference>
<keyword evidence="5" id="KW-1185">Reference proteome</keyword>
<reference evidence="4 5" key="1">
    <citation type="journal article" date="2012" name="J. Bacteriol.">
        <title>Genome Sequence of Idiomarina xiamenensis Type Strain 10-D-4.</title>
        <authorList>
            <person name="Lai Q."/>
            <person name="Wang L."/>
            <person name="Wang W."/>
            <person name="Shao Z."/>
        </authorList>
    </citation>
    <scope>NUCLEOTIDE SEQUENCE [LARGE SCALE GENOMIC DNA]</scope>
    <source>
        <strain evidence="4 5">10-D-4</strain>
    </source>
</reference>
<dbReference type="Proteomes" id="UP000014115">
    <property type="component" value="Unassembled WGS sequence"/>
</dbReference>
<organism evidence="4 5">
    <name type="scientific">Idiomarina xiamenensis 10-D-4</name>
    <dbReference type="NCBI Taxonomy" id="740709"/>
    <lineage>
        <taxon>Bacteria</taxon>
        <taxon>Pseudomonadati</taxon>
        <taxon>Pseudomonadota</taxon>
        <taxon>Gammaproteobacteria</taxon>
        <taxon>Alteromonadales</taxon>
        <taxon>Idiomarinaceae</taxon>
        <taxon>Idiomarina</taxon>
    </lineage>
</organism>
<evidence type="ECO:0000256" key="3">
    <source>
        <dbReference type="SAM" id="SignalP"/>
    </source>
</evidence>
<dbReference type="InterPro" id="IPR020010">
    <property type="entry name" value="CHP03503"/>
</dbReference>
<sequence>MSLARLIGRWATAVALSLAVSAVALTAAAQPATTAEGKPEPGSDAWKKQAFKMFGDIGNNQLPFEGKRFRIDYQVDDISLVFFRERNSAPIILVLPDGSKWYEAKHPLDKVTWYSDETFDMVNIKQPPPGPWQVVGTLSQQSKAMVVTDVQFHAEPLPPRVFRGEKLKTTGYLTNGDDAVETSAFEDAVRLDVLFVSSNNPEYSNFGVDPARVGSFTDDGKGLDEKPGDGVFTGEFNLRLEEGEYVPTYRVMTPLYNRSEEAQPIVVEASPVTMEIKQAENPQQDHQLQISVANDRLQADSIVLTGTTLFPNGERREFTTPAMQAPPYSIAIPNLAFGRYLVRAELFATTTDGREIQLKLDDFQFITREIAPQPSKEQLAEQKRQQQLAEQQALAEQRAAEEAAATRGIVIVVMVNLSILLAAIGFVVWRRRKARQPSTATEATQEKTPEKAKNGE</sequence>
<gene>
    <name evidence="4" type="ORF">A10D4_06076</name>
</gene>
<keyword evidence="2" id="KW-0812">Transmembrane</keyword>
<dbReference type="EMBL" id="AMRG01000006">
    <property type="protein sequence ID" value="EKE84237.1"/>
    <property type="molecule type" value="Genomic_DNA"/>
</dbReference>
<feature type="region of interest" description="Disordered" evidence="1">
    <location>
        <begin position="436"/>
        <end position="456"/>
    </location>
</feature>
<dbReference type="NCBIfam" id="TIGR03503">
    <property type="entry name" value="TIGR03503 family protein"/>
    <property type="match status" value="1"/>
</dbReference>
<proteinExistence type="predicted"/>
<dbReference type="PATRIC" id="fig|740709.3.peg.1242"/>
<keyword evidence="2" id="KW-0472">Membrane</keyword>
<dbReference type="STRING" id="740709.A10D4_06076"/>
<evidence type="ECO:0000256" key="1">
    <source>
        <dbReference type="SAM" id="MobiDB-lite"/>
    </source>
</evidence>
<accession>K2KC97</accession>
<keyword evidence="3" id="KW-0732">Signal</keyword>
<feature type="compositionally biased region" description="Basic and acidic residues" evidence="1">
    <location>
        <begin position="444"/>
        <end position="456"/>
    </location>
</feature>
<name>K2KC97_9GAMM</name>
<protein>
    <recommendedName>
        <fullName evidence="6">TIGR03503 family protein</fullName>
    </recommendedName>
</protein>
<dbReference type="AlphaFoldDB" id="K2KC97"/>
<comment type="caution">
    <text evidence="4">The sequence shown here is derived from an EMBL/GenBank/DDBJ whole genome shotgun (WGS) entry which is preliminary data.</text>
</comment>
<evidence type="ECO:0000256" key="2">
    <source>
        <dbReference type="SAM" id="Phobius"/>
    </source>
</evidence>
<evidence type="ECO:0008006" key="6">
    <source>
        <dbReference type="Google" id="ProtNLM"/>
    </source>
</evidence>
<feature type="transmembrane region" description="Helical" evidence="2">
    <location>
        <begin position="408"/>
        <end position="429"/>
    </location>
</feature>
<keyword evidence="2" id="KW-1133">Transmembrane helix</keyword>
<feature type="chain" id="PRO_5003862792" description="TIGR03503 family protein" evidence="3">
    <location>
        <begin position="30"/>
        <end position="456"/>
    </location>
</feature>